<dbReference type="InterPro" id="IPR006311">
    <property type="entry name" value="TAT_signal"/>
</dbReference>
<sequence>MTSQDLSTSHAALLRDAMAGRLSRRQALQRAVALGLSAPAMAGLMTAYRSSPVAAQDAPATSPLAGKTIDMSILGIGGWPPSRLGVDLATELFKPYAKETLGYDVNFTFEESPFDQLFQKAATSLQAESAQYNIIISDSQWLGALAEPGWILQLNDIIAENPELQIEFEPAAREGYQIFPDGSDQVWGLPQEGDTIALFVRQDLFSDQAERDAFKAANGGTDLPQTFEDWEQIDIVAFEKIAAHFTRPEQGLAGTAMQWSKVYDYISCYLYPFMFSTGGEIIEGDVGSYKIEGVLDSQVNADAMALNKRFLDYAPNGATNFGIPELVDQFTTGTCATCFQWSALGPQMMNQKAGAAAGEADDPSKPVTPENVMIVAPPAFKQADGSLKRVYALGGQPWTINAFNDADHLQVAVDYMKFWYRPETQLEFARRGGNPSVKATLDDPEFDTLQPHFRAFKYMIREGRSRDFWHDPNYAEMLATQQEAFSAYLTGTVEDPMQALKYTACEQQGILFDGERTEIEPSEACNDVSL</sequence>
<keyword evidence="4" id="KW-0732">Signal</keyword>
<dbReference type="EMBL" id="CADCWL010000098">
    <property type="protein sequence ID" value="CAA9564821.1"/>
    <property type="molecule type" value="Genomic_DNA"/>
</dbReference>
<dbReference type="InterPro" id="IPR006059">
    <property type="entry name" value="SBP"/>
</dbReference>
<keyword evidence="3" id="KW-0813">Transport</keyword>
<proteinExistence type="inferred from homology"/>
<organism evidence="5">
    <name type="scientific">uncultured Thermomicrobiales bacterium</name>
    <dbReference type="NCBI Taxonomy" id="1645740"/>
    <lineage>
        <taxon>Bacteria</taxon>
        <taxon>Pseudomonadati</taxon>
        <taxon>Thermomicrobiota</taxon>
        <taxon>Thermomicrobia</taxon>
        <taxon>Thermomicrobiales</taxon>
        <taxon>environmental samples</taxon>
    </lineage>
</organism>
<dbReference type="Gene3D" id="3.40.190.10">
    <property type="entry name" value="Periplasmic binding protein-like II"/>
    <property type="match status" value="2"/>
</dbReference>
<protein>
    <submittedName>
        <fullName evidence="5">Maltodextrin ABC transporter, substrate-binding protein MdxE</fullName>
    </submittedName>
</protein>
<comment type="subcellular location">
    <subcellularLocation>
        <location evidence="1">Periplasm</location>
    </subcellularLocation>
</comment>
<gene>
    <name evidence="5" type="ORF">AVDCRST_MAG19-2157</name>
</gene>
<comment type="similarity">
    <text evidence="2">Belongs to the bacterial solute-binding protein 1 family.</text>
</comment>
<dbReference type="AlphaFoldDB" id="A0A6J4V294"/>
<dbReference type="Pfam" id="PF13416">
    <property type="entry name" value="SBP_bac_8"/>
    <property type="match status" value="1"/>
</dbReference>
<dbReference type="InterPro" id="IPR050490">
    <property type="entry name" value="Bact_solute-bd_prot1"/>
</dbReference>
<dbReference type="PANTHER" id="PTHR43649">
    <property type="entry name" value="ARABINOSE-BINDING PROTEIN-RELATED"/>
    <property type="match status" value="1"/>
</dbReference>
<name>A0A6J4V294_9BACT</name>
<dbReference type="GO" id="GO:0042597">
    <property type="term" value="C:periplasmic space"/>
    <property type="evidence" value="ECO:0007669"/>
    <property type="project" value="UniProtKB-SubCell"/>
</dbReference>
<evidence type="ECO:0000256" key="4">
    <source>
        <dbReference type="ARBA" id="ARBA00022729"/>
    </source>
</evidence>
<evidence type="ECO:0000256" key="1">
    <source>
        <dbReference type="ARBA" id="ARBA00004418"/>
    </source>
</evidence>
<reference evidence="5" key="1">
    <citation type="submission" date="2020-02" db="EMBL/GenBank/DDBJ databases">
        <authorList>
            <person name="Meier V. D."/>
        </authorList>
    </citation>
    <scope>NUCLEOTIDE SEQUENCE</scope>
    <source>
        <strain evidence="5">AVDCRST_MAG19</strain>
    </source>
</reference>
<accession>A0A6J4V294</accession>
<dbReference type="PROSITE" id="PS51318">
    <property type="entry name" value="TAT"/>
    <property type="match status" value="1"/>
</dbReference>
<evidence type="ECO:0000256" key="3">
    <source>
        <dbReference type="ARBA" id="ARBA00022448"/>
    </source>
</evidence>
<dbReference type="PANTHER" id="PTHR43649:SF34">
    <property type="entry name" value="ABC TRANSPORTER PERIPLASMIC-BINDING PROTEIN YCJN-RELATED"/>
    <property type="match status" value="1"/>
</dbReference>
<evidence type="ECO:0000256" key="2">
    <source>
        <dbReference type="ARBA" id="ARBA00008520"/>
    </source>
</evidence>
<evidence type="ECO:0000313" key="5">
    <source>
        <dbReference type="EMBL" id="CAA9564821.1"/>
    </source>
</evidence>
<dbReference type="SUPFAM" id="SSF53850">
    <property type="entry name" value="Periplasmic binding protein-like II"/>
    <property type="match status" value="1"/>
</dbReference>